<dbReference type="Proteomes" id="UP001642406">
    <property type="component" value="Unassembled WGS sequence"/>
</dbReference>
<organism evidence="1 2">
    <name type="scientific">Sporothrix bragantina</name>
    <dbReference type="NCBI Taxonomy" id="671064"/>
    <lineage>
        <taxon>Eukaryota</taxon>
        <taxon>Fungi</taxon>
        <taxon>Dikarya</taxon>
        <taxon>Ascomycota</taxon>
        <taxon>Pezizomycotina</taxon>
        <taxon>Sordariomycetes</taxon>
        <taxon>Sordariomycetidae</taxon>
        <taxon>Ophiostomatales</taxon>
        <taxon>Ophiostomataceae</taxon>
        <taxon>Sporothrix</taxon>
    </lineage>
</organism>
<keyword evidence="2" id="KW-1185">Reference proteome</keyword>
<comment type="caution">
    <text evidence="1">The sequence shown here is derived from an EMBL/GenBank/DDBJ whole genome shotgun (WGS) entry which is preliminary data.</text>
</comment>
<reference evidence="1 2" key="1">
    <citation type="submission" date="2024-01" db="EMBL/GenBank/DDBJ databases">
        <authorList>
            <person name="Allen C."/>
            <person name="Tagirdzhanova G."/>
        </authorList>
    </citation>
    <scope>NUCLEOTIDE SEQUENCE [LARGE SCALE GENOMIC DNA]</scope>
</reference>
<name>A0ABP0D1Q6_9PEZI</name>
<dbReference type="EMBL" id="CAWUHC010000173">
    <property type="protein sequence ID" value="CAK7237050.1"/>
    <property type="molecule type" value="Genomic_DNA"/>
</dbReference>
<accession>A0ABP0D1Q6</accession>
<proteinExistence type="predicted"/>
<evidence type="ECO:0000313" key="1">
    <source>
        <dbReference type="EMBL" id="CAK7237050.1"/>
    </source>
</evidence>
<evidence type="ECO:0000313" key="2">
    <source>
        <dbReference type="Proteomes" id="UP001642406"/>
    </source>
</evidence>
<protein>
    <submittedName>
        <fullName evidence="1">Uncharacterized protein</fullName>
    </submittedName>
</protein>
<sequence>MTTVTETARRALLEQNSGQTSSPASVDLALEYLQNLFKGLACRRITVNGVQTAGVWMACLVYADRGRHRAFLFDARASRIRSSPPSLAGSHDWLAACLATDAWFGPGPFVFHDEHRSATQQLATTAVHCLAWAEGRLRGWEPLIAHYTVDGVDDPDFAFVFPLATTAAFDRPEEGTCVFDLSHSETLDMVWTARYKRMQRTGTTKPRLPPVVPDAGAEKEAWTVERQECMADD</sequence>
<gene>
    <name evidence="1" type="ORF">SBRCBS47491_009845</name>
</gene>